<protein>
    <submittedName>
        <fullName evidence="3">Helix-turn-helix transcriptional regulator</fullName>
    </submittedName>
</protein>
<dbReference type="InterPro" id="IPR010982">
    <property type="entry name" value="Lambda_DNA-bd_dom_sf"/>
</dbReference>
<comment type="caution">
    <text evidence="3">The sequence shown here is derived from an EMBL/GenBank/DDBJ whole genome shotgun (WGS) entry which is preliminary data.</text>
</comment>
<accession>A0ABT6TLM2</accession>
<gene>
    <name evidence="3" type="ORF">KB449_19725</name>
</gene>
<dbReference type="SMART" id="SM00530">
    <property type="entry name" value="HTH_XRE"/>
    <property type="match status" value="1"/>
</dbReference>
<proteinExistence type="predicted"/>
<evidence type="ECO:0000313" key="3">
    <source>
        <dbReference type="EMBL" id="MDI4647215.1"/>
    </source>
</evidence>
<sequence>MTFGKRLKLARQEKHMTQNEVAGALGVDFTTISKYENNRSQPDNEILRELASIYEVSLDWLLTGIDKEQPSAEPNRFVIEGIEQTLTEEEARHLREQLEMYRLLREKQKKEKDADRRKT</sequence>
<dbReference type="SUPFAM" id="SSF47413">
    <property type="entry name" value="lambda repressor-like DNA-binding domains"/>
    <property type="match status" value="1"/>
</dbReference>
<organism evidence="3 4">
    <name type="scientific">Cohnella hashimotonis</name>
    <dbReference type="NCBI Taxonomy" id="2826895"/>
    <lineage>
        <taxon>Bacteria</taxon>
        <taxon>Bacillati</taxon>
        <taxon>Bacillota</taxon>
        <taxon>Bacilli</taxon>
        <taxon>Bacillales</taxon>
        <taxon>Paenibacillaceae</taxon>
        <taxon>Cohnella</taxon>
    </lineage>
</organism>
<name>A0ABT6TLM2_9BACL</name>
<evidence type="ECO:0000256" key="1">
    <source>
        <dbReference type="ARBA" id="ARBA00023125"/>
    </source>
</evidence>
<reference evidence="3" key="1">
    <citation type="submission" date="2023-04" db="EMBL/GenBank/DDBJ databases">
        <title>Comparative genomic analysis of Cohnella hashimotonis sp. nov., isolated from the International Space Station.</title>
        <authorList>
            <person name="Venkateswaran K."/>
            <person name="Simpson A."/>
        </authorList>
    </citation>
    <scope>NUCLEOTIDE SEQUENCE</scope>
    <source>
        <strain evidence="3">F6_2S_P_1</strain>
    </source>
</reference>
<feature type="domain" description="HTH cro/C1-type" evidence="2">
    <location>
        <begin position="7"/>
        <end position="61"/>
    </location>
</feature>
<dbReference type="RefSeq" id="WP_282909996.1">
    <property type="nucleotide sequence ID" value="NZ_JAGRPV010000001.1"/>
</dbReference>
<evidence type="ECO:0000259" key="2">
    <source>
        <dbReference type="PROSITE" id="PS50943"/>
    </source>
</evidence>
<dbReference type="PANTHER" id="PTHR46558">
    <property type="entry name" value="TRACRIPTIONAL REGULATORY PROTEIN-RELATED-RELATED"/>
    <property type="match status" value="1"/>
</dbReference>
<keyword evidence="4" id="KW-1185">Reference proteome</keyword>
<evidence type="ECO:0000313" key="4">
    <source>
        <dbReference type="Proteomes" id="UP001161691"/>
    </source>
</evidence>
<dbReference type="PROSITE" id="PS50943">
    <property type="entry name" value="HTH_CROC1"/>
    <property type="match status" value="1"/>
</dbReference>
<dbReference type="Pfam" id="PF01381">
    <property type="entry name" value="HTH_3"/>
    <property type="match status" value="1"/>
</dbReference>
<dbReference type="Gene3D" id="1.10.260.40">
    <property type="entry name" value="lambda repressor-like DNA-binding domains"/>
    <property type="match status" value="1"/>
</dbReference>
<keyword evidence="1" id="KW-0238">DNA-binding</keyword>
<dbReference type="InterPro" id="IPR001387">
    <property type="entry name" value="Cro/C1-type_HTH"/>
</dbReference>
<dbReference type="CDD" id="cd00093">
    <property type="entry name" value="HTH_XRE"/>
    <property type="match status" value="1"/>
</dbReference>
<dbReference type="PANTHER" id="PTHR46558:SF11">
    <property type="entry name" value="HTH-TYPE TRANSCRIPTIONAL REGULATOR XRE"/>
    <property type="match status" value="1"/>
</dbReference>
<dbReference type="Proteomes" id="UP001161691">
    <property type="component" value="Unassembled WGS sequence"/>
</dbReference>
<dbReference type="EMBL" id="JAGRPV010000001">
    <property type="protein sequence ID" value="MDI4647215.1"/>
    <property type="molecule type" value="Genomic_DNA"/>
</dbReference>